<dbReference type="AlphaFoldDB" id="A0A6J6QKX6"/>
<dbReference type="EMBL" id="CAEZXS010000219">
    <property type="protein sequence ID" value="CAB4711997.1"/>
    <property type="molecule type" value="Genomic_DNA"/>
</dbReference>
<name>A0A6J6QKX6_9ZZZZ</name>
<reference evidence="1" key="1">
    <citation type="submission" date="2020-05" db="EMBL/GenBank/DDBJ databases">
        <authorList>
            <person name="Chiriac C."/>
            <person name="Salcher M."/>
            <person name="Ghai R."/>
            <person name="Kavagutti S V."/>
        </authorList>
    </citation>
    <scope>NUCLEOTIDE SEQUENCE</scope>
</reference>
<evidence type="ECO:0000313" key="2">
    <source>
        <dbReference type="EMBL" id="CAB4823948.1"/>
    </source>
</evidence>
<sequence>MRRSIDDDQIPVPPVDPEDAAEMLPLNWAVSVCDDYLDATPRIQLTTEEFGAPATGLVAHLDASQARRLRLALRSALREIGEETGQ</sequence>
<gene>
    <name evidence="1" type="ORF">UFOPK2582_01473</name>
    <name evidence="2" type="ORF">UFOPK3046_01894</name>
</gene>
<organism evidence="1">
    <name type="scientific">freshwater metagenome</name>
    <dbReference type="NCBI Taxonomy" id="449393"/>
    <lineage>
        <taxon>unclassified sequences</taxon>
        <taxon>metagenomes</taxon>
        <taxon>ecological metagenomes</taxon>
    </lineage>
</organism>
<evidence type="ECO:0000313" key="1">
    <source>
        <dbReference type="EMBL" id="CAB4711997.1"/>
    </source>
</evidence>
<proteinExistence type="predicted"/>
<accession>A0A6J6QKX6</accession>
<dbReference type="EMBL" id="CAFAAQ010000243">
    <property type="protein sequence ID" value="CAB4823948.1"/>
    <property type="molecule type" value="Genomic_DNA"/>
</dbReference>
<protein>
    <submittedName>
        <fullName evidence="1">Unannotated protein</fullName>
    </submittedName>
</protein>